<name>A0A7K1FQJ3_9ACTN</name>
<feature type="region of interest" description="Disordered" evidence="1">
    <location>
        <begin position="1"/>
        <end position="23"/>
    </location>
</feature>
<organism evidence="2 3">
    <name type="scientific">Nakamurella alba</name>
    <dbReference type="NCBI Taxonomy" id="2665158"/>
    <lineage>
        <taxon>Bacteria</taxon>
        <taxon>Bacillati</taxon>
        <taxon>Actinomycetota</taxon>
        <taxon>Actinomycetes</taxon>
        <taxon>Nakamurellales</taxon>
        <taxon>Nakamurellaceae</taxon>
        <taxon>Nakamurella</taxon>
    </lineage>
</organism>
<keyword evidence="3" id="KW-1185">Reference proteome</keyword>
<proteinExistence type="predicted"/>
<dbReference type="RefSeq" id="WP_154770406.1">
    <property type="nucleotide sequence ID" value="NZ_WLYK01000009.1"/>
</dbReference>
<evidence type="ECO:0000313" key="2">
    <source>
        <dbReference type="EMBL" id="MTD16422.1"/>
    </source>
</evidence>
<sequence length="60" mass="6942">MTDSSTTAPLGADRTEELHTDDLAPVVGGVEKRQRSAHDWGQPHDNRTFWQRFWDDLFED</sequence>
<feature type="compositionally biased region" description="Basic and acidic residues" evidence="1">
    <location>
        <begin position="13"/>
        <end position="22"/>
    </location>
</feature>
<dbReference type="Proteomes" id="UP000460221">
    <property type="component" value="Unassembled WGS sequence"/>
</dbReference>
<protein>
    <submittedName>
        <fullName evidence="2">Uncharacterized protein</fullName>
    </submittedName>
</protein>
<reference evidence="2 3" key="1">
    <citation type="submission" date="2019-11" db="EMBL/GenBank/DDBJ databases">
        <authorList>
            <person name="Jiang L.-Q."/>
        </authorList>
    </citation>
    <scope>NUCLEOTIDE SEQUENCE [LARGE SCALE GENOMIC DNA]</scope>
    <source>
        <strain evidence="2 3">YIM 132087</strain>
    </source>
</reference>
<gene>
    <name evidence="2" type="ORF">GIS00_21020</name>
</gene>
<accession>A0A7K1FQJ3</accession>
<evidence type="ECO:0000256" key="1">
    <source>
        <dbReference type="SAM" id="MobiDB-lite"/>
    </source>
</evidence>
<dbReference type="EMBL" id="WLYK01000009">
    <property type="protein sequence ID" value="MTD16422.1"/>
    <property type="molecule type" value="Genomic_DNA"/>
</dbReference>
<comment type="caution">
    <text evidence="2">The sequence shown here is derived from an EMBL/GenBank/DDBJ whole genome shotgun (WGS) entry which is preliminary data.</text>
</comment>
<dbReference type="AlphaFoldDB" id="A0A7K1FQJ3"/>
<evidence type="ECO:0000313" key="3">
    <source>
        <dbReference type="Proteomes" id="UP000460221"/>
    </source>
</evidence>